<dbReference type="Pfam" id="PF22725">
    <property type="entry name" value="GFO_IDH_MocA_C3"/>
    <property type="match status" value="1"/>
</dbReference>
<feature type="domain" description="GFO/IDH/MocA-like oxidoreductase" evidence="2">
    <location>
        <begin position="137"/>
        <end position="252"/>
    </location>
</feature>
<evidence type="ECO:0008006" key="5">
    <source>
        <dbReference type="Google" id="ProtNLM"/>
    </source>
</evidence>
<dbReference type="InterPro" id="IPR052515">
    <property type="entry name" value="Gfo/Idh/MocA_Oxidoreductase"/>
</dbReference>
<feature type="domain" description="Gfo/Idh/MocA-like oxidoreductase N-terminal" evidence="1">
    <location>
        <begin position="6"/>
        <end position="126"/>
    </location>
</feature>
<reference evidence="3 4" key="1">
    <citation type="journal article" date="2016" name="Nat. Commun.">
        <title>Thousands of microbial genomes shed light on interconnected biogeochemical processes in an aquifer system.</title>
        <authorList>
            <person name="Anantharaman K."/>
            <person name="Brown C.T."/>
            <person name="Hug L.A."/>
            <person name="Sharon I."/>
            <person name="Castelle C.J."/>
            <person name="Probst A.J."/>
            <person name="Thomas B.C."/>
            <person name="Singh A."/>
            <person name="Wilkins M.J."/>
            <person name="Karaoz U."/>
            <person name="Brodie E.L."/>
            <person name="Williams K.H."/>
            <person name="Hubbard S.S."/>
            <person name="Banfield J.F."/>
        </authorList>
    </citation>
    <scope>NUCLEOTIDE SEQUENCE [LARGE SCALE GENOMIC DNA]</scope>
    <source>
        <strain evidence="4">RIFCSPLOWO2_12_FULL_64_10</strain>
    </source>
</reference>
<proteinExistence type="predicted"/>
<sequence>MADKVRLGFIGCGGIVRSHLDQGLKDFEDVEFAGWCDLNEETAAARQEQVGGRGAIYTDAREMLDEVKPDAAYIMLPPFAHGPAERLVIERGLPFFVEKPVAIDLNTARRVAEGVRKRRLITAVGYMTRYRRSVQRVRELLRAQRPVLMHGGWVGGGPARYEGIWKWWVQKDKSGGQFLEQTTHTIDLARYLYGDVASVYAQAVRGRRRRPRFFTIEDASMVQLTFANGAAANLYSSCSTSVGGGVSLTLWATDMKAEFTGWEHSVKISLPGNEQIAIPGEQNIFSREDRAFVDSVEAGRNAGILATYEDGLKATAIACAANRSMETGKVVKVED</sequence>
<organism evidence="3 4">
    <name type="scientific">Handelsmanbacteria sp. (strain RIFCSPLOWO2_12_FULL_64_10)</name>
    <dbReference type="NCBI Taxonomy" id="1817868"/>
    <lineage>
        <taxon>Bacteria</taxon>
        <taxon>Candidatus Handelsmaniibacteriota</taxon>
    </lineage>
</organism>
<dbReference type="InterPro" id="IPR036291">
    <property type="entry name" value="NAD(P)-bd_dom_sf"/>
</dbReference>
<accession>A0A1F6CYW4</accession>
<dbReference type="Gene3D" id="3.30.360.10">
    <property type="entry name" value="Dihydrodipicolinate Reductase, domain 2"/>
    <property type="match status" value="1"/>
</dbReference>
<evidence type="ECO:0000259" key="1">
    <source>
        <dbReference type="Pfam" id="PF01408"/>
    </source>
</evidence>
<dbReference type="EMBL" id="MFKF01000105">
    <property type="protein sequence ID" value="OGG54345.1"/>
    <property type="molecule type" value="Genomic_DNA"/>
</dbReference>
<comment type="caution">
    <text evidence="3">The sequence shown here is derived from an EMBL/GenBank/DDBJ whole genome shotgun (WGS) entry which is preliminary data.</text>
</comment>
<dbReference type="GO" id="GO:0000166">
    <property type="term" value="F:nucleotide binding"/>
    <property type="evidence" value="ECO:0007669"/>
    <property type="project" value="InterPro"/>
</dbReference>
<protein>
    <recommendedName>
        <fullName evidence="5">Oxidoreductase</fullName>
    </recommendedName>
</protein>
<dbReference type="SUPFAM" id="SSF55347">
    <property type="entry name" value="Glyceraldehyde-3-phosphate dehydrogenase-like, C-terminal domain"/>
    <property type="match status" value="1"/>
</dbReference>
<dbReference type="PANTHER" id="PTHR43249:SF1">
    <property type="entry name" value="D-GLUCOSIDE 3-DEHYDROGENASE"/>
    <property type="match status" value="1"/>
</dbReference>
<dbReference type="PANTHER" id="PTHR43249">
    <property type="entry name" value="UDP-N-ACETYL-2-AMINO-2-DEOXY-D-GLUCURONATE OXIDASE"/>
    <property type="match status" value="1"/>
</dbReference>
<evidence type="ECO:0000313" key="4">
    <source>
        <dbReference type="Proteomes" id="UP000178606"/>
    </source>
</evidence>
<name>A0A1F6CYW4_HANXR</name>
<gene>
    <name evidence="3" type="ORF">A3F84_09290</name>
</gene>
<dbReference type="Pfam" id="PF01408">
    <property type="entry name" value="GFO_IDH_MocA"/>
    <property type="match status" value="1"/>
</dbReference>
<evidence type="ECO:0000259" key="2">
    <source>
        <dbReference type="Pfam" id="PF22725"/>
    </source>
</evidence>
<dbReference type="Proteomes" id="UP000178606">
    <property type="component" value="Unassembled WGS sequence"/>
</dbReference>
<dbReference type="InterPro" id="IPR000683">
    <property type="entry name" value="Gfo/Idh/MocA-like_OxRdtase_N"/>
</dbReference>
<dbReference type="AlphaFoldDB" id="A0A1F6CYW4"/>
<dbReference type="InterPro" id="IPR055170">
    <property type="entry name" value="GFO_IDH_MocA-like_dom"/>
</dbReference>
<dbReference type="Gene3D" id="3.40.50.720">
    <property type="entry name" value="NAD(P)-binding Rossmann-like Domain"/>
    <property type="match status" value="1"/>
</dbReference>
<dbReference type="SUPFAM" id="SSF51735">
    <property type="entry name" value="NAD(P)-binding Rossmann-fold domains"/>
    <property type="match status" value="1"/>
</dbReference>
<evidence type="ECO:0000313" key="3">
    <source>
        <dbReference type="EMBL" id="OGG54345.1"/>
    </source>
</evidence>